<evidence type="ECO:0000313" key="2">
    <source>
        <dbReference type="RefSeq" id="XP_022344184.1"/>
    </source>
</evidence>
<name>A0A8B8EW20_CRAVI</name>
<dbReference type="AlphaFoldDB" id="A0A8B8EW20"/>
<evidence type="ECO:0000313" key="1">
    <source>
        <dbReference type="Proteomes" id="UP000694844"/>
    </source>
</evidence>
<dbReference type="Proteomes" id="UP000694844">
    <property type="component" value="Chromosome 5"/>
</dbReference>
<dbReference type="GeneID" id="111137159"/>
<dbReference type="OrthoDB" id="6066724at2759"/>
<sequence>MLKPGRFNMLHTSLEVLAKQNKLRPRTQQSQRKDGLPILRNREPLKAVRTPFTNEVFNPWPEDEEIRPETPFVKTRLQRQLLGSGGSRSNVPSETADLFGSNGMYMRQIGFESPTSHIRRNNSREKNRCGTPAPLDQPLTKLCWNNGLEEEFSDLSDEIEPIKHSHRSRRPVSSGRKRELNDITLSDLEVEDTFPPKTPEVVNLTQRVLNHYFPKKMSSTQRIFKWLADCEEKSSGSTLPAHLPNITITSRPYLQSPVIE</sequence>
<keyword evidence="1" id="KW-1185">Reference proteome</keyword>
<dbReference type="KEGG" id="cvn:111137159"/>
<proteinExistence type="predicted"/>
<protein>
    <submittedName>
        <fullName evidence="2">Uncharacterized protein LOC111137159</fullName>
    </submittedName>
</protein>
<reference evidence="2" key="1">
    <citation type="submission" date="2025-08" db="UniProtKB">
        <authorList>
            <consortium name="RefSeq"/>
        </authorList>
    </citation>
    <scope>IDENTIFICATION</scope>
    <source>
        <tissue evidence="2">Whole sample</tissue>
    </source>
</reference>
<dbReference type="RefSeq" id="XP_022344184.1">
    <property type="nucleotide sequence ID" value="XM_022488476.1"/>
</dbReference>
<accession>A0A8B8EW20</accession>
<gene>
    <name evidence="2" type="primary">LOC111137159</name>
</gene>
<organism evidence="1 2">
    <name type="scientific">Crassostrea virginica</name>
    <name type="common">Eastern oyster</name>
    <dbReference type="NCBI Taxonomy" id="6565"/>
    <lineage>
        <taxon>Eukaryota</taxon>
        <taxon>Metazoa</taxon>
        <taxon>Spiralia</taxon>
        <taxon>Lophotrochozoa</taxon>
        <taxon>Mollusca</taxon>
        <taxon>Bivalvia</taxon>
        <taxon>Autobranchia</taxon>
        <taxon>Pteriomorphia</taxon>
        <taxon>Ostreida</taxon>
        <taxon>Ostreoidea</taxon>
        <taxon>Ostreidae</taxon>
        <taxon>Crassostrea</taxon>
    </lineage>
</organism>